<dbReference type="Proteomes" id="UP001176961">
    <property type="component" value="Unassembled WGS sequence"/>
</dbReference>
<keyword evidence="1" id="KW-0812">Transmembrane</keyword>
<evidence type="ECO:0000313" key="3">
    <source>
        <dbReference type="Proteomes" id="UP001176961"/>
    </source>
</evidence>
<keyword evidence="3" id="KW-1185">Reference proteome</keyword>
<dbReference type="AlphaFoldDB" id="A0AA36GXH3"/>
<protein>
    <submittedName>
        <fullName evidence="2">Uncharacterized protein</fullName>
    </submittedName>
</protein>
<sequence>MLMHFWTIFISIQLLFIHVHLVYVYWKLLDDLKPGAEDGTDYQAVYVFELPLVEDNLPFSCDFDFDTSVKCKLKYIEKPPSDDNDFCRVVPVYKSQTSELRCRRRKDFLYEKDWIKATLEDFMQLNGTSDRHKDMAACIKNNLNKIHIPPIRKCCPRLSHPLYISNTNLGFIPN</sequence>
<keyword evidence="1" id="KW-1133">Transmembrane helix</keyword>
<evidence type="ECO:0000256" key="1">
    <source>
        <dbReference type="SAM" id="Phobius"/>
    </source>
</evidence>
<gene>
    <name evidence="2" type="ORF">CYNAS_LOCUS12131</name>
</gene>
<accession>A0AA36GXH3</accession>
<keyword evidence="1" id="KW-0472">Membrane</keyword>
<feature type="transmembrane region" description="Helical" evidence="1">
    <location>
        <begin position="6"/>
        <end position="26"/>
    </location>
</feature>
<proteinExistence type="predicted"/>
<organism evidence="2 3">
    <name type="scientific">Cylicocyclus nassatus</name>
    <name type="common">Nematode worm</name>
    <dbReference type="NCBI Taxonomy" id="53992"/>
    <lineage>
        <taxon>Eukaryota</taxon>
        <taxon>Metazoa</taxon>
        <taxon>Ecdysozoa</taxon>
        <taxon>Nematoda</taxon>
        <taxon>Chromadorea</taxon>
        <taxon>Rhabditida</taxon>
        <taxon>Rhabditina</taxon>
        <taxon>Rhabditomorpha</taxon>
        <taxon>Strongyloidea</taxon>
        <taxon>Strongylidae</taxon>
        <taxon>Cylicocyclus</taxon>
    </lineage>
</organism>
<name>A0AA36GXH3_CYLNA</name>
<comment type="caution">
    <text evidence="2">The sequence shown here is derived from an EMBL/GenBank/DDBJ whole genome shotgun (WGS) entry which is preliminary data.</text>
</comment>
<evidence type="ECO:0000313" key="2">
    <source>
        <dbReference type="EMBL" id="CAJ0600148.1"/>
    </source>
</evidence>
<dbReference type="EMBL" id="CATQJL010000223">
    <property type="protein sequence ID" value="CAJ0600148.1"/>
    <property type="molecule type" value="Genomic_DNA"/>
</dbReference>
<reference evidence="2" key="1">
    <citation type="submission" date="2023-07" db="EMBL/GenBank/DDBJ databases">
        <authorList>
            <consortium name="CYATHOMIX"/>
        </authorList>
    </citation>
    <scope>NUCLEOTIDE SEQUENCE</scope>
    <source>
        <strain evidence="2">N/A</strain>
    </source>
</reference>